<evidence type="ECO:0000313" key="5">
    <source>
        <dbReference type="Proteomes" id="UP000238164"/>
    </source>
</evidence>
<evidence type="ECO:0000256" key="1">
    <source>
        <dbReference type="SAM" id="MobiDB-lite"/>
    </source>
</evidence>
<proteinExistence type="predicted"/>
<protein>
    <recommendedName>
        <fullName evidence="3">FlgD/Vpr Ig-like domain-containing protein</fullName>
    </recommendedName>
</protein>
<reference evidence="4 5" key="1">
    <citation type="submission" date="2018-02" db="EMBL/GenBank/DDBJ databases">
        <authorList>
            <person name="Cohen D.B."/>
            <person name="Kent A.D."/>
        </authorList>
    </citation>
    <scope>NUCLEOTIDE SEQUENCE [LARGE SCALE GENOMIC DNA]</scope>
    <source>
        <strain evidence="4">1</strain>
    </source>
</reference>
<feature type="domain" description="FlgD/Vpr Ig-like" evidence="3">
    <location>
        <begin position="620"/>
        <end position="685"/>
    </location>
</feature>
<dbReference type="SUPFAM" id="SSF75011">
    <property type="entry name" value="3-carboxy-cis,cis-mucoante lactonizing enzyme"/>
    <property type="match status" value="1"/>
</dbReference>
<feature type="region of interest" description="Disordered" evidence="1">
    <location>
        <begin position="302"/>
        <end position="323"/>
    </location>
</feature>
<feature type="signal peptide" evidence="2">
    <location>
        <begin position="1"/>
        <end position="33"/>
    </location>
</feature>
<organism evidence="4 5">
    <name type="scientific">Micropruina glycogenica</name>
    <dbReference type="NCBI Taxonomy" id="75385"/>
    <lineage>
        <taxon>Bacteria</taxon>
        <taxon>Bacillati</taxon>
        <taxon>Actinomycetota</taxon>
        <taxon>Actinomycetes</taxon>
        <taxon>Propionibacteriales</taxon>
        <taxon>Nocardioidaceae</taxon>
        <taxon>Micropruina</taxon>
    </lineage>
</organism>
<keyword evidence="2" id="KW-0732">Signal</keyword>
<feature type="chain" id="PRO_5014712024" description="FlgD/Vpr Ig-like domain-containing protein" evidence="2">
    <location>
        <begin position="34"/>
        <end position="713"/>
    </location>
</feature>
<accession>A0A2N9JFS0</accession>
<dbReference type="AlphaFoldDB" id="A0A2N9JFS0"/>
<dbReference type="RefSeq" id="WP_105185797.1">
    <property type="nucleotide sequence ID" value="NZ_LT985188.1"/>
</dbReference>
<evidence type="ECO:0000313" key="4">
    <source>
        <dbReference type="EMBL" id="SPD86960.1"/>
    </source>
</evidence>
<dbReference type="Pfam" id="PF13860">
    <property type="entry name" value="FlgD_ig"/>
    <property type="match status" value="1"/>
</dbReference>
<dbReference type="InterPro" id="IPR025965">
    <property type="entry name" value="FlgD/Vpr_Ig-like"/>
</dbReference>
<dbReference type="EMBL" id="LT985188">
    <property type="protein sequence ID" value="SPD86960.1"/>
    <property type="molecule type" value="Genomic_DNA"/>
</dbReference>
<evidence type="ECO:0000259" key="3">
    <source>
        <dbReference type="Pfam" id="PF13860"/>
    </source>
</evidence>
<feature type="compositionally biased region" description="Basic and acidic residues" evidence="1">
    <location>
        <begin position="305"/>
        <end position="323"/>
    </location>
</feature>
<sequence length="713" mass="76371">MKPNTYRRMLAVVTTWLAVGTLLSAVTAQSPQAAPATAPVLTRPLPTEPDDYDVLAATGDWIWASLPSDSHEHSSLSKDGGRTWTHHVQMPSEGGWYAAGAGRLAFFGTDEDAFSGPAYFYPTELTSSGWGEFWKISVMGTKATLSTDLHLARAGQSSTTATFSALPKKLKNPSHTYAFTADSAHLVRITTTAGSADYASVFDVRTAKSLGRITLPRTSQHQVSGSALYSLTATKAGLNLCRQPLPSGSATCSTVVAGDQRKAAATLYQFGANAIVRTRSSTSPLLVAPDGTVTPVRLPAGTATWKRDGTGDPRRPLLRTEDADGTPHHVRVAADGSVSEYLKVKQVPMQVNDLTLAPTRVFATLWTWQPERFTGGWGPLPQQWALDDGSIGPATTSPLDVRRVSGSRWIVQDSSDRQYLYDAGRKGARVGDVYDLSGPYLLHEKSVTLISGRTVATKRAEAIFGSLVAEHVDTPKGQQGYWAAMRNLADPSMRPVTVKVSPDSRLFSYLRLWGDWLGSTVEPGSLRLVNWRTGKVLNRVADLVHLGDGFAVLSDDNYRLSILNLTSGKTTVLEKGSRSLEFSAYGNRLAYHDGTRLIVRTVPGSGRPRLLGVLTSGKTTKKSPWKAAIDLTKPLAAGTIVIRDAKGRVVRTLATAASDTGSLRGISWSGRDTTGRQLKGRFTWELVAAATDGSGYAVAVTGDGAARGTITAG</sequence>
<dbReference type="Gene3D" id="2.60.40.4070">
    <property type="match status" value="1"/>
</dbReference>
<dbReference type="OrthoDB" id="3275941at2"/>
<dbReference type="Proteomes" id="UP000238164">
    <property type="component" value="Chromosome 1"/>
</dbReference>
<dbReference type="KEGG" id="mgg:MPLG2_1930"/>
<gene>
    <name evidence="4" type="ORF">MPLG2_1930</name>
</gene>
<name>A0A2N9JFS0_9ACTN</name>
<keyword evidence="5" id="KW-1185">Reference proteome</keyword>
<evidence type="ECO:0000256" key="2">
    <source>
        <dbReference type="SAM" id="SignalP"/>
    </source>
</evidence>